<name>A0A8I0T4P9_9GAMM</name>
<dbReference type="EMBL" id="AQHF01000026">
    <property type="protein sequence ID" value="MBE0347656.1"/>
    <property type="molecule type" value="Genomic_DNA"/>
</dbReference>
<accession>A0A8I0T4P9</accession>
<proteinExistence type="predicted"/>
<reference evidence="2 3" key="1">
    <citation type="submission" date="2015-06" db="EMBL/GenBank/DDBJ databases">
        <title>Genome sequence of Pseudoalteromonas peptidolytica.</title>
        <authorList>
            <person name="Xie B.-B."/>
            <person name="Rong J.-C."/>
            <person name="Qin Q.-L."/>
            <person name="Zhang Y.-Z."/>
        </authorList>
    </citation>
    <scope>NUCLEOTIDE SEQUENCE [LARGE SCALE GENOMIC DNA]</scope>
    <source>
        <strain evidence="2 3">F12-50-A1</strain>
    </source>
</reference>
<protein>
    <recommendedName>
        <fullName evidence="4">CBM11 domain-containing protein</fullName>
    </recommendedName>
</protein>
<organism evidence="2 3">
    <name type="scientific">Pseudoalteromonas peptidolytica F12-50-A1</name>
    <dbReference type="NCBI Taxonomy" id="1315280"/>
    <lineage>
        <taxon>Bacteria</taxon>
        <taxon>Pseudomonadati</taxon>
        <taxon>Pseudomonadota</taxon>
        <taxon>Gammaproteobacteria</taxon>
        <taxon>Alteromonadales</taxon>
        <taxon>Pseudoalteromonadaceae</taxon>
        <taxon>Pseudoalteromonas</taxon>
    </lineage>
</organism>
<dbReference type="PROSITE" id="PS51257">
    <property type="entry name" value="PROKAR_LIPOPROTEIN"/>
    <property type="match status" value="1"/>
</dbReference>
<dbReference type="AlphaFoldDB" id="A0A8I0T4P9"/>
<sequence length="196" mass="22064">MLSMRLFILVVAILLSGCTVASQTLTPNQWRYVTDPHGSQAKYDEGLVQNGVVSVHFTRVPRVDKANNSWVELIYDLPQQLTPAFIVTLAYKSDKAVIVKLSQQEYGRLGDKSYAHYQSVLPASNSWQVVRLSLSDFKRPSWTPEWSKDKGIVLEHISALYFVPDLKDATGGEATLSVNRLEIEQLRLTNISVKQN</sequence>
<dbReference type="InterPro" id="IPR008979">
    <property type="entry name" value="Galactose-bd-like_sf"/>
</dbReference>
<feature type="signal peptide" evidence="1">
    <location>
        <begin position="1"/>
        <end position="21"/>
    </location>
</feature>
<gene>
    <name evidence="2" type="ORF">PPEP_a2161</name>
</gene>
<feature type="chain" id="PRO_5034348762" description="CBM11 domain-containing protein" evidence="1">
    <location>
        <begin position="22"/>
        <end position="196"/>
    </location>
</feature>
<evidence type="ECO:0008006" key="4">
    <source>
        <dbReference type="Google" id="ProtNLM"/>
    </source>
</evidence>
<keyword evidence="3" id="KW-1185">Reference proteome</keyword>
<evidence type="ECO:0000256" key="1">
    <source>
        <dbReference type="SAM" id="SignalP"/>
    </source>
</evidence>
<dbReference type="Proteomes" id="UP000660708">
    <property type="component" value="Unassembled WGS sequence"/>
</dbReference>
<dbReference type="SUPFAM" id="SSF49785">
    <property type="entry name" value="Galactose-binding domain-like"/>
    <property type="match status" value="1"/>
</dbReference>
<comment type="caution">
    <text evidence="2">The sequence shown here is derived from an EMBL/GenBank/DDBJ whole genome shotgun (WGS) entry which is preliminary data.</text>
</comment>
<evidence type="ECO:0000313" key="2">
    <source>
        <dbReference type="EMBL" id="MBE0347656.1"/>
    </source>
</evidence>
<keyword evidence="1" id="KW-0732">Signal</keyword>
<evidence type="ECO:0000313" key="3">
    <source>
        <dbReference type="Proteomes" id="UP000660708"/>
    </source>
</evidence>